<dbReference type="Pfam" id="PF08660">
    <property type="entry name" value="Alg14"/>
    <property type="match status" value="1"/>
</dbReference>
<evidence type="ECO:0000256" key="9">
    <source>
        <dbReference type="ARBA" id="ARBA00023136"/>
    </source>
</evidence>
<evidence type="ECO:0000256" key="1">
    <source>
        <dbReference type="ARBA" id="ARBA00004389"/>
    </source>
</evidence>
<comment type="subunit">
    <text evidence="4 11">Heterodimer with ALG13 to form a functional enzyme.</text>
</comment>
<keyword evidence="13" id="KW-1185">Reference proteome</keyword>
<name>A0A1B2JEB2_PICPA</name>
<dbReference type="PANTHER" id="PTHR12154:SF4">
    <property type="entry name" value="UDP-N-ACETYLGLUCOSAMINE TRANSFERASE SUBUNIT ALG14 HOMOLOG"/>
    <property type="match status" value="1"/>
</dbReference>
<dbReference type="Proteomes" id="UP000094565">
    <property type="component" value="Chromosome 3"/>
</dbReference>
<dbReference type="AlphaFoldDB" id="A0A1B2JEB2"/>
<evidence type="ECO:0000313" key="13">
    <source>
        <dbReference type="Proteomes" id="UP000094565"/>
    </source>
</evidence>
<evidence type="ECO:0000256" key="8">
    <source>
        <dbReference type="ARBA" id="ARBA00022989"/>
    </source>
</evidence>
<comment type="subcellular location">
    <subcellularLocation>
        <location evidence="1 11">Endoplasmic reticulum membrane</location>
        <topology evidence="1 11">Single-pass membrane protein</topology>
    </subcellularLocation>
    <subcellularLocation>
        <location evidence="2">Nucleus membrane</location>
        <topology evidence="2">Single-pass membrane protein</topology>
    </subcellularLocation>
</comment>
<evidence type="ECO:0000256" key="2">
    <source>
        <dbReference type="ARBA" id="ARBA00004590"/>
    </source>
</evidence>
<evidence type="ECO:0000256" key="6">
    <source>
        <dbReference type="ARBA" id="ARBA00022692"/>
    </source>
</evidence>
<accession>A0A1B2JEB2</accession>
<keyword evidence="9" id="KW-0472">Membrane</keyword>
<comment type="function">
    <text evidence="11">Involved in protein N-glycosylation. Essential for the second step of the dolichol-linked oligosaccharide pathway. Anchors the catalytic subunit ALG13 to the ER.</text>
</comment>
<evidence type="ECO:0000256" key="3">
    <source>
        <dbReference type="ARBA" id="ARBA00009731"/>
    </source>
</evidence>
<comment type="similarity">
    <text evidence="3 11">Belongs to the ALG14 family.</text>
</comment>
<evidence type="ECO:0000256" key="4">
    <source>
        <dbReference type="ARBA" id="ARBA00011335"/>
    </source>
</evidence>
<evidence type="ECO:0000256" key="5">
    <source>
        <dbReference type="ARBA" id="ARBA00017467"/>
    </source>
</evidence>
<dbReference type="Gene3D" id="3.40.50.2000">
    <property type="entry name" value="Glycogen Phosphorylase B"/>
    <property type="match status" value="1"/>
</dbReference>
<gene>
    <name evidence="11 12" type="primary">ALG14</name>
    <name evidence="12" type="ORF">ATY40_BA7503562</name>
</gene>
<protein>
    <recommendedName>
        <fullName evidence="5 11">UDP-N-acetylglucosamine transferase subunit ALG14</fullName>
    </recommendedName>
    <alternativeName>
        <fullName evidence="10 11">Asparagine-linked glycosylation protein 14</fullName>
    </alternativeName>
</protein>
<evidence type="ECO:0000256" key="7">
    <source>
        <dbReference type="ARBA" id="ARBA00022824"/>
    </source>
</evidence>
<dbReference type="GO" id="GO:0043541">
    <property type="term" value="C:UDP-N-acetylglucosamine transferase complex"/>
    <property type="evidence" value="ECO:0007669"/>
    <property type="project" value="TreeGrafter"/>
</dbReference>
<evidence type="ECO:0000256" key="10">
    <source>
        <dbReference type="ARBA" id="ARBA00032062"/>
    </source>
</evidence>
<keyword evidence="7 11" id="KW-0256">Endoplasmic reticulum</keyword>
<dbReference type="InterPro" id="IPR013969">
    <property type="entry name" value="Oligosacch_biosynth_Alg14"/>
</dbReference>
<dbReference type="PANTHER" id="PTHR12154">
    <property type="entry name" value="GLYCOSYL TRANSFERASE-RELATED"/>
    <property type="match status" value="1"/>
</dbReference>
<evidence type="ECO:0000256" key="11">
    <source>
        <dbReference type="RuleBase" id="RU362127"/>
    </source>
</evidence>
<keyword evidence="6" id="KW-0812">Transmembrane</keyword>
<dbReference type="EMBL" id="CP014586">
    <property type="protein sequence ID" value="ANZ76332.1"/>
    <property type="molecule type" value="Genomic_DNA"/>
</dbReference>
<dbReference type="GO" id="GO:0031965">
    <property type="term" value="C:nuclear membrane"/>
    <property type="evidence" value="ECO:0007669"/>
    <property type="project" value="UniProtKB-SubCell"/>
</dbReference>
<evidence type="ECO:0000313" key="12">
    <source>
        <dbReference type="EMBL" id="ANZ76332.1"/>
    </source>
</evidence>
<dbReference type="GO" id="GO:0006488">
    <property type="term" value="P:dolichol-linked oligosaccharide biosynthetic process"/>
    <property type="evidence" value="ECO:0007669"/>
    <property type="project" value="InterPro"/>
</dbReference>
<organism evidence="12 13">
    <name type="scientific">Komagataella pastoris</name>
    <name type="common">Yeast</name>
    <name type="synonym">Pichia pastoris</name>
    <dbReference type="NCBI Taxonomy" id="4922"/>
    <lineage>
        <taxon>Eukaryota</taxon>
        <taxon>Fungi</taxon>
        <taxon>Dikarya</taxon>
        <taxon>Ascomycota</taxon>
        <taxon>Saccharomycotina</taxon>
        <taxon>Pichiomycetes</taxon>
        <taxon>Pichiales</taxon>
        <taxon>Pichiaceae</taxon>
        <taxon>Komagataella</taxon>
    </lineage>
</organism>
<sequence>MTAWIYCLLVLLISLTFILLRVIFCLPFCRLQDVGPVLDEPFSVLVLLGSGGHTGEMLNILSQLDHKFRYSFIVQSNDESSVLRLEKSKVKGTVYTVPRARNVGDGILRSVQGTLKCWLGTMKVLLFDKKLKQGNIPSVLLVNGPGSCVPLAYSIVILNILGVANTRIIYMESLTRVNELSLSGKLLYLVADRFVVQWPELAQKYRRTEYHGILV</sequence>
<keyword evidence="8" id="KW-1133">Transmembrane helix</keyword>
<proteinExistence type="inferred from homology"/>
<dbReference type="OrthoDB" id="17098at2759"/>
<reference evidence="12 13" key="1">
    <citation type="submission" date="2016-02" db="EMBL/GenBank/DDBJ databases">
        <title>Comparative genomic and transcriptomic foundation for Pichia pastoris.</title>
        <authorList>
            <person name="Love K.R."/>
            <person name="Shah K.A."/>
            <person name="Whittaker C.A."/>
            <person name="Wu J."/>
            <person name="Bartlett M.C."/>
            <person name="Ma D."/>
            <person name="Leeson R.L."/>
            <person name="Priest M."/>
            <person name="Young S.K."/>
            <person name="Love J.C."/>
        </authorList>
    </citation>
    <scope>NUCLEOTIDE SEQUENCE [LARGE SCALE GENOMIC DNA]</scope>
    <source>
        <strain evidence="12 13">ATCC 28485</strain>
    </source>
</reference>
<dbReference type="GO" id="GO:0004577">
    <property type="term" value="F:N-acetylglucosaminyldiphosphodolichol N-acetylglucosaminyltransferase activity"/>
    <property type="evidence" value="ECO:0007669"/>
    <property type="project" value="TreeGrafter"/>
</dbReference>